<dbReference type="RefSeq" id="WP_304446872.1">
    <property type="nucleotide sequence ID" value="NZ_JARRAH010000001.1"/>
</dbReference>
<comment type="caution">
    <text evidence="1">The sequence shown here is derived from an EMBL/GenBank/DDBJ whole genome shotgun (WGS) entry which is preliminary data.</text>
</comment>
<name>A0ABD5U8R9_9EURY</name>
<gene>
    <name evidence="1" type="ORF">ACFQHK_01410</name>
</gene>
<accession>A0ABD5U8R9</accession>
<evidence type="ECO:0000313" key="1">
    <source>
        <dbReference type="EMBL" id="MFC6835164.1"/>
    </source>
</evidence>
<dbReference type="AlphaFoldDB" id="A0ABD5U8R9"/>
<protein>
    <recommendedName>
        <fullName evidence="3">DUF4145 domain-containing protein</fullName>
    </recommendedName>
</protein>
<organism evidence="1 2">
    <name type="scientific">Halomarina ordinaria</name>
    <dbReference type="NCBI Taxonomy" id="3033939"/>
    <lineage>
        <taxon>Archaea</taxon>
        <taxon>Methanobacteriati</taxon>
        <taxon>Methanobacteriota</taxon>
        <taxon>Stenosarchaea group</taxon>
        <taxon>Halobacteria</taxon>
        <taxon>Halobacteriales</taxon>
        <taxon>Natronomonadaceae</taxon>
        <taxon>Halomarina</taxon>
    </lineage>
</organism>
<evidence type="ECO:0000313" key="2">
    <source>
        <dbReference type="Proteomes" id="UP001596406"/>
    </source>
</evidence>
<keyword evidence="2" id="KW-1185">Reference proteome</keyword>
<proteinExistence type="predicted"/>
<dbReference type="Proteomes" id="UP001596406">
    <property type="component" value="Unassembled WGS sequence"/>
</dbReference>
<dbReference type="EMBL" id="JBHSXM010000001">
    <property type="protein sequence ID" value="MFC6835164.1"/>
    <property type="molecule type" value="Genomic_DNA"/>
</dbReference>
<sequence length="267" mass="31321">MIDNSLGEQYLRIYDELNFDNQASRRVGFCTLENYYATVMEHVGTEVLNTGIDIFGENLAEQWTVTKQILETVDREPPSEFEGILQEVKKHRGNLYHNFREDIPQRRLDAIRDVAEEWRAWLIDCAREYWDTFGAYTLEDFDYIANEINDYSQAYMGDIALKLPTIKRELDYAFRTIAKQRHRRLHYLETPDIFLYDLMPNKTSSEISKISTTYGKIGMMASKIKKGEEIDTDEGEDLMYDARNILISICEQEDPFGRTFNNLHSSE</sequence>
<evidence type="ECO:0008006" key="3">
    <source>
        <dbReference type="Google" id="ProtNLM"/>
    </source>
</evidence>
<reference evidence="1 2" key="1">
    <citation type="journal article" date="2019" name="Int. J. Syst. Evol. Microbiol.">
        <title>The Global Catalogue of Microorganisms (GCM) 10K type strain sequencing project: providing services to taxonomists for standard genome sequencing and annotation.</title>
        <authorList>
            <consortium name="The Broad Institute Genomics Platform"/>
            <consortium name="The Broad Institute Genome Sequencing Center for Infectious Disease"/>
            <person name="Wu L."/>
            <person name="Ma J."/>
        </authorList>
    </citation>
    <scope>NUCLEOTIDE SEQUENCE [LARGE SCALE GENOMIC DNA]</scope>
    <source>
        <strain evidence="1 2">PSRA2</strain>
    </source>
</reference>